<dbReference type="PANTHER" id="PTHR30160">
    <property type="entry name" value="TETRAACYLDISACCHARIDE 4'-KINASE-RELATED"/>
    <property type="match status" value="1"/>
</dbReference>
<gene>
    <name evidence="3" type="ORF">O4G74_07585</name>
</gene>
<proteinExistence type="predicted"/>
<name>A0ABT4LU75_9PROT</name>
<evidence type="ECO:0000256" key="1">
    <source>
        <dbReference type="ARBA" id="ARBA00022676"/>
    </source>
</evidence>
<keyword evidence="2" id="KW-0808">Transferase</keyword>
<dbReference type="Pfam" id="PF01075">
    <property type="entry name" value="Glyco_transf_9"/>
    <property type="match status" value="1"/>
</dbReference>
<evidence type="ECO:0000313" key="3">
    <source>
        <dbReference type="EMBL" id="MCZ4297915.1"/>
    </source>
</evidence>
<dbReference type="SUPFAM" id="SSF53756">
    <property type="entry name" value="UDP-Glycosyltransferase/glycogen phosphorylase"/>
    <property type="match status" value="1"/>
</dbReference>
<dbReference type="InterPro" id="IPR051199">
    <property type="entry name" value="LPS_LOS_Heptosyltrfase"/>
</dbReference>
<keyword evidence="4" id="KW-1185">Reference proteome</keyword>
<evidence type="ECO:0000313" key="4">
    <source>
        <dbReference type="Proteomes" id="UP001083770"/>
    </source>
</evidence>
<organism evidence="3 4">
    <name type="scientific">Henriciella marina</name>
    <dbReference type="NCBI Taxonomy" id="453851"/>
    <lineage>
        <taxon>Bacteria</taxon>
        <taxon>Pseudomonadati</taxon>
        <taxon>Pseudomonadota</taxon>
        <taxon>Alphaproteobacteria</taxon>
        <taxon>Hyphomonadales</taxon>
        <taxon>Hyphomonadaceae</taxon>
        <taxon>Henriciella</taxon>
    </lineage>
</organism>
<accession>A0ABT4LU75</accession>
<dbReference type="PANTHER" id="PTHR30160:SF1">
    <property type="entry name" value="LIPOPOLYSACCHARIDE 1,2-N-ACETYLGLUCOSAMINETRANSFERASE-RELATED"/>
    <property type="match status" value="1"/>
</dbReference>
<evidence type="ECO:0000256" key="2">
    <source>
        <dbReference type="ARBA" id="ARBA00022679"/>
    </source>
</evidence>
<dbReference type="CDD" id="cd03789">
    <property type="entry name" value="GT9_LPS_heptosyltransferase"/>
    <property type="match status" value="1"/>
</dbReference>
<dbReference type="RefSeq" id="WP_269402035.1">
    <property type="nucleotide sequence ID" value="NZ_JAPWGW010000002.1"/>
</dbReference>
<keyword evidence="1" id="KW-0328">Glycosyltransferase</keyword>
<dbReference type="Proteomes" id="UP001083770">
    <property type="component" value="Unassembled WGS sequence"/>
</dbReference>
<dbReference type="Gene3D" id="3.40.50.2000">
    <property type="entry name" value="Glycogen Phosphorylase B"/>
    <property type="match status" value="2"/>
</dbReference>
<protein>
    <submittedName>
        <fullName evidence="3">Glycosyltransferase family 9 protein</fullName>
    </submittedName>
</protein>
<dbReference type="EMBL" id="JAPWGW010000002">
    <property type="protein sequence ID" value="MCZ4297915.1"/>
    <property type="molecule type" value="Genomic_DNA"/>
</dbReference>
<reference evidence="3" key="1">
    <citation type="submission" date="2022-12" db="EMBL/GenBank/DDBJ databases">
        <title>Bacterial isolates from different developmental stages of Nematostella vectensis.</title>
        <authorList>
            <person name="Fraune S."/>
        </authorList>
    </citation>
    <scope>NUCLEOTIDE SEQUENCE</scope>
    <source>
        <strain evidence="3">G21632-S1</strain>
    </source>
</reference>
<comment type="caution">
    <text evidence="3">The sequence shown here is derived from an EMBL/GenBank/DDBJ whole genome shotgun (WGS) entry which is preliminary data.</text>
</comment>
<dbReference type="InterPro" id="IPR002201">
    <property type="entry name" value="Glyco_trans_9"/>
</dbReference>
<sequence>MISTVRKLHTALQFFAKSVLDIVAMSSVRTTRTNTVLIVQTEAIGDFVLWQSFAKQLVDFYRPRRVVLATNAIVSDLASATGYFDEVIGIDVRAMKYGWHKRAQLLRRIRRLGPSIAIQPTYSRSFWVGDSLIRASNARTRIGSQGDHHNIRPWQKRVSDHWYTELLPATRKPLHESQRHAEFLERLTGVAASTRIQPFPETTETCNHDIPPEPYMVFVPGAGTGKRMWPVERFAETARRLHQETGLRLVICGSKSETELAETLGTSSRVPSPIILAGRTSVPDLVDIIHRASLVIANDSSAIHIAAATETPSVCVLGGGHFGRFLPYPSGSTNVEPETAYATMECFGCNWQCTQPYNGVGPFPCIDAISVDGVMDKAMRRLDETRTEVCNQALK</sequence>